<dbReference type="Proteomes" id="UP000004994">
    <property type="component" value="Chromosome 6"/>
</dbReference>
<reference evidence="1" key="2">
    <citation type="submission" date="2019-01" db="UniProtKB">
        <authorList>
            <consortium name="EnsemblPlants"/>
        </authorList>
    </citation>
    <scope>IDENTIFICATION</scope>
    <source>
        <strain evidence="1">cv. Heinz 1706</strain>
    </source>
</reference>
<reference evidence="1" key="1">
    <citation type="journal article" date="2012" name="Nature">
        <title>The tomato genome sequence provides insights into fleshy fruit evolution.</title>
        <authorList>
            <consortium name="Tomato Genome Consortium"/>
        </authorList>
    </citation>
    <scope>NUCLEOTIDE SEQUENCE [LARGE SCALE GENOMIC DNA]</scope>
    <source>
        <strain evidence="1">cv. Heinz 1706</strain>
    </source>
</reference>
<dbReference type="AlphaFoldDB" id="A0A3Q7GSA7"/>
<accession>A0A3Q7GSA7</accession>
<sequence length="74" mass="8366">MFDIYVAKSYYAARNDGRKIALGHGTTAEEVTYLCFAAPRHLMGIDANEMLLTSLLTNYERKGQDIKNEQHIVS</sequence>
<name>A0A3Q7GSA7_SOLLC</name>
<organism evidence="1">
    <name type="scientific">Solanum lycopersicum</name>
    <name type="common">Tomato</name>
    <name type="synonym">Lycopersicon esculentum</name>
    <dbReference type="NCBI Taxonomy" id="4081"/>
    <lineage>
        <taxon>Eukaryota</taxon>
        <taxon>Viridiplantae</taxon>
        <taxon>Streptophyta</taxon>
        <taxon>Embryophyta</taxon>
        <taxon>Tracheophyta</taxon>
        <taxon>Spermatophyta</taxon>
        <taxon>Magnoliopsida</taxon>
        <taxon>eudicotyledons</taxon>
        <taxon>Gunneridae</taxon>
        <taxon>Pentapetalae</taxon>
        <taxon>asterids</taxon>
        <taxon>lamiids</taxon>
        <taxon>Solanales</taxon>
        <taxon>Solanaceae</taxon>
        <taxon>Solanoideae</taxon>
        <taxon>Solaneae</taxon>
        <taxon>Solanum</taxon>
        <taxon>Solanum subgen. Lycopersicon</taxon>
    </lineage>
</organism>
<protein>
    <submittedName>
        <fullName evidence="1">Uncharacterized protein</fullName>
    </submittedName>
</protein>
<keyword evidence="2" id="KW-1185">Reference proteome</keyword>
<dbReference type="EnsemblPlants" id="Solyc06g008235.1.1">
    <property type="protein sequence ID" value="Solyc06g008235.1.1"/>
    <property type="gene ID" value="Solyc06g008235.1"/>
</dbReference>
<evidence type="ECO:0000313" key="2">
    <source>
        <dbReference type="Proteomes" id="UP000004994"/>
    </source>
</evidence>
<dbReference type="InParanoid" id="A0A3Q7GSA7"/>
<proteinExistence type="predicted"/>
<evidence type="ECO:0000313" key="1">
    <source>
        <dbReference type="EnsemblPlants" id="Solyc06g008235.1.1"/>
    </source>
</evidence>
<dbReference type="Gramene" id="Solyc06g008235.1.1">
    <property type="protein sequence ID" value="Solyc06g008235.1.1"/>
    <property type="gene ID" value="Solyc06g008235.1"/>
</dbReference>